<dbReference type="AlphaFoldDB" id="A0A450YPY2"/>
<feature type="compositionally biased region" description="Basic and acidic residues" evidence="1">
    <location>
        <begin position="1"/>
        <end position="10"/>
    </location>
</feature>
<evidence type="ECO:0000313" key="2">
    <source>
        <dbReference type="EMBL" id="VFK43562.1"/>
    </source>
</evidence>
<dbReference type="EMBL" id="CAADFT010000027">
    <property type="protein sequence ID" value="VFK43562.1"/>
    <property type="molecule type" value="Genomic_DNA"/>
</dbReference>
<sequence length="46" mass="5174">MKGDMFDPRQLKPTAARKSKIPNSIEPEPKNSPVNSLFVISNTQNF</sequence>
<feature type="region of interest" description="Disordered" evidence="1">
    <location>
        <begin position="1"/>
        <end position="46"/>
    </location>
</feature>
<reference evidence="2" key="1">
    <citation type="submission" date="2019-02" db="EMBL/GenBank/DDBJ databases">
        <authorList>
            <person name="Gruber-Vodicka R. H."/>
            <person name="Seah K. B. B."/>
        </authorList>
    </citation>
    <scope>NUCLEOTIDE SEQUENCE</scope>
    <source>
        <strain evidence="2">BECK_BZ125</strain>
    </source>
</reference>
<accession>A0A450YPY2</accession>
<proteinExistence type="predicted"/>
<feature type="compositionally biased region" description="Polar residues" evidence="1">
    <location>
        <begin position="32"/>
        <end position="46"/>
    </location>
</feature>
<evidence type="ECO:0000256" key="1">
    <source>
        <dbReference type="SAM" id="MobiDB-lite"/>
    </source>
</evidence>
<gene>
    <name evidence="2" type="ORF">BECKTC1821E_GA0114239_10273</name>
</gene>
<organism evidence="2">
    <name type="scientific">Candidatus Kentrum sp. TC</name>
    <dbReference type="NCBI Taxonomy" id="2126339"/>
    <lineage>
        <taxon>Bacteria</taxon>
        <taxon>Pseudomonadati</taxon>
        <taxon>Pseudomonadota</taxon>
        <taxon>Gammaproteobacteria</taxon>
        <taxon>Candidatus Kentrum</taxon>
    </lineage>
</organism>
<name>A0A450YPY2_9GAMM</name>
<protein>
    <submittedName>
        <fullName evidence="2">Uncharacterized protein</fullName>
    </submittedName>
</protein>